<dbReference type="InterPro" id="IPR041588">
    <property type="entry name" value="Integrase_H2C2"/>
</dbReference>
<comment type="caution">
    <text evidence="4">The sequence shown here is derived from an EMBL/GenBank/DDBJ whole genome shotgun (WGS) entry which is preliminary data.</text>
</comment>
<dbReference type="Gene3D" id="1.10.340.70">
    <property type="match status" value="1"/>
</dbReference>
<dbReference type="Pfam" id="PF00665">
    <property type="entry name" value="rve"/>
    <property type="match status" value="1"/>
</dbReference>
<reference evidence="4 5" key="1">
    <citation type="journal article" date="2018" name="Elife">
        <title>Firefly genomes illuminate parallel origins of bioluminescence in beetles.</title>
        <authorList>
            <person name="Fallon T.R."/>
            <person name="Lower S.E."/>
            <person name="Chang C.H."/>
            <person name="Bessho-Uehara M."/>
            <person name="Martin G.J."/>
            <person name="Bewick A.J."/>
            <person name="Behringer M."/>
            <person name="Debat H.J."/>
            <person name="Wong I."/>
            <person name="Day J.C."/>
            <person name="Suvorov A."/>
            <person name="Silva C.J."/>
            <person name="Stanger-Hall K.F."/>
            <person name="Hall D.W."/>
            <person name="Schmitz R.J."/>
            <person name="Nelson D.R."/>
            <person name="Lewis S.M."/>
            <person name="Shigenobu S."/>
            <person name="Bybee S.M."/>
            <person name="Larracuente A.M."/>
            <person name="Oba Y."/>
            <person name="Weng J.K."/>
        </authorList>
    </citation>
    <scope>NUCLEOTIDE SEQUENCE [LARGE SCALE GENOMIC DNA]</scope>
    <source>
        <strain evidence="4">1611_PpyrPB1</strain>
        <tissue evidence="4">Whole body</tissue>
    </source>
</reference>
<dbReference type="Pfam" id="PF17921">
    <property type="entry name" value="Integrase_H2C2"/>
    <property type="match status" value="1"/>
</dbReference>
<feature type="compositionally biased region" description="Basic and acidic residues" evidence="2">
    <location>
        <begin position="291"/>
        <end position="313"/>
    </location>
</feature>
<feature type="non-terminal residue" evidence="4">
    <location>
        <position position="437"/>
    </location>
</feature>
<proteinExistence type="predicted"/>
<dbReference type="Gene3D" id="3.30.420.10">
    <property type="entry name" value="Ribonuclease H-like superfamily/Ribonuclease H"/>
    <property type="match status" value="1"/>
</dbReference>
<dbReference type="InterPro" id="IPR036397">
    <property type="entry name" value="RNaseH_sf"/>
</dbReference>
<evidence type="ECO:0000313" key="4">
    <source>
        <dbReference type="EMBL" id="KAB0792757.1"/>
    </source>
</evidence>
<dbReference type="PROSITE" id="PS50994">
    <property type="entry name" value="INTEGRASE"/>
    <property type="match status" value="1"/>
</dbReference>
<evidence type="ECO:0000259" key="3">
    <source>
        <dbReference type="PROSITE" id="PS50994"/>
    </source>
</evidence>
<dbReference type="GO" id="GO:0003964">
    <property type="term" value="F:RNA-directed DNA polymerase activity"/>
    <property type="evidence" value="ECO:0007669"/>
    <property type="project" value="UniProtKB-EC"/>
</dbReference>
<organism evidence="4 5">
    <name type="scientific">Photinus pyralis</name>
    <name type="common">Common eastern firefly</name>
    <name type="synonym">Lampyris pyralis</name>
    <dbReference type="NCBI Taxonomy" id="7054"/>
    <lineage>
        <taxon>Eukaryota</taxon>
        <taxon>Metazoa</taxon>
        <taxon>Ecdysozoa</taxon>
        <taxon>Arthropoda</taxon>
        <taxon>Hexapoda</taxon>
        <taxon>Insecta</taxon>
        <taxon>Pterygota</taxon>
        <taxon>Neoptera</taxon>
        <taxon>Endopterygota</taxon>
        <taxon>Coleoptera</taxon>
        <taxon>Polyphaga</taxon>
        <taxon>Elateriformia</taxon>
        <taxon>Elateroidea</taxon>
        <taxon>Lampyridae</taxon>
        <taxon>Lampyrinae</taxon>
        <taxon>Photinus</taxon>
    </lineage>
</organism>
<dbReference type="PANTHER" id="PTHR37984">
    <property type="entry name" value="PROTEIN CBG26694"/>
    <property type="match status" value="1"/>
</dbReference>
<feature type="domain" description="Integrase catalytic" evidence="3">
    <location>
        <begin position="119"/>
        <end position="273"/>
    </location>
</feature>
<evidence type="ECO:0000256" key="2">
    <source>
        <dbReference type="SAM" id="MobiDB-lite"/>
    </source>
</evidence>
<name>A0A5N4A611_PHOPY</name>
<accession>A0A5N4A611</accession>
<dbReference type="GO" id="GO:0015074">
    <property type="term" value="P:DNA integration"/>
    <property type="evidence" value="ECO:0007669"/>
    <property type="project" value="InterPro"/>
</dbReference>
<evidence type="ECO:0000256" key="1">
    <source>
        <dbReference type="ARBA" id="ARBA00012493"/>
    </source>
</evidence>
<dbReference type="SUPFAM" id="SSF53098">
    <property type="entry name" value="Ribonuclease H-like"/>
    <property type="match status" value="1"/>
</dbReference>
<dbReference type="FunFam" id="1.10.340.70:FF:000003">
    <property type="entry name" value="Protein CBG25708"/>
    <property type="match status" value="1"/>
</dbReference>
<dbReference type="PANTHER" id="PTHR37984:SF5">
    <property type="entry name" value="PROTEIN NYNRIN-LIKE"/>
    <property type="match status" value="1"/>
</dbReference>
<feature type="region of interest" description="Disordered" evidence="2">
    <location>
        <begin position="291"/>
        <end position="314"/>
    </location>
</feature>
<dbReference type="InParanoid" id="A0A5N4A611"/>
<sequence>ETRNDEILRKVFEFASQGWPSDCKEEELKPYYIRRDQITIEDNLLMWGHRLIIPSRCRKEVLKEIHSTHMGIVKSKSLTRSFVWWPSCDKNVEEFCKNCLACSKHRNSPPKAEVIEWPKTEQPWERVHIDFFGPLHNKMFMIVVDFHSKWIEVVYMKNITSENTVDKLREIFSRWGLPKIVVTDNGRSFVSECFKHFLYMNGIQHITPPPYHPATNGLAEVSVRTVKTHILRAMEERNSTDLFAALNRFLLHYRNSIHSSTGVTPAELLIGRKLRMRLDLILPEEQLKRQHLRKEERGRDPKRLTRNSAEVKRNKVSARGNFKKGDRVFVRDYGRAKPSWVPAEIVEQNGPRNYKTLTNENFIWRRHSDQIIKGPSYDDDDLLDYYSRPLTVDSNATIVNNVDDDVVEESAVGKASSPEPIREAETIADDFVVTNSR</sequence>
<dbReference type="Proteomes" id="UP000327044">
    <property type="component" value="Unassembled WGS sequence"/>
</dbReference>
<keyword evidence="5" id="KW-1185">Reference proteome</keyword>
<gene>
    <name evidence="4" type="ORF">PPYR_14716</name>
</gene>
<dbReference type="AlphaFoldDB" id="A0A5N4A611"/>
<dbReference type="EC" id="2.7.7.49" evidence="1"/>
<dbReference type="EMBL" id="VVIM01000010">
    <property type="protein sequence ID" value="KAB0792757.1"/>
    <property type="molecule type" value="Genomic_DNA"/>
</dbReference>
<dbReference type="InterPro" id="IPR001584">
    <property type="entry name" value="Integrase_cat-core"/>
</dbReference>
<feature type="non-terminal residue" evidence="4">
    <location>
        <position position="1"/>
    </location>
</feature>
<dbReference type="InterPro" id="IPR050951">
    <property type="entry name" value="Retrovirus_Pol_polyprotein"/>
</dbReference>
<evidence type="ECO:0000313" key="5">
    <source>
        <dbReference type="Proteomes" id="UP000327044"/>
    </source>
</evidence>
<protein>
    <recommendedName>
        <fullName evidence="1">RNA-directed DNA polymerase</fullName>
        <ecNumber evidence="1">2.7.7.49</ecNumber>
    </recommendedName>
</protein>
<dbReference type="FunFam" id="3.30.420.10:FF:000063">
    <property type="entry name" value="Retrovirus-related Pol polyprotein from transposon 297-like Protein"/>
    <property type="match status" value="1"/>
</dbReference>
<dbReference type="GO" id="GO:0003676">
    <property type="term" value="F:nucleic acid binding"/>
    <property type="evidence" value="ECO:0007669"/>
    <property type="project" value="InterPro"/>
</dbReference>
<dbReference type="InterPro" id="IPR012337">
    <property type="entry name" value="RNaseH-like_sf"/>
</dbReference>